<feature type="compositionally biased region" description="Polar residues" evidence="1">
    <location>
        <begin position="187"/>
        <end position="202"/>
    </location>
</feature>
<feature type="region of interest" description="Disordered" evidence="1">
    <location>
        <begin position="183"/>
        <end position="202"/>
    </location>
</feature>
<dbReference type="RefSeq" id="XP_025579587.1">
    <property type="nucleotide sequence ID" value="XM_025713597.1"/>
</dbReference>
<name>A0A395HC26_9EURO</name>
<proteinExistence type="predicted"/>
<dbReference type="GeneID" id="37218462"/>
<dbReference type="Proteomes" id="UP000249402">
    <property type="component" value="Unassembled WGS sequence"/>
</dbReference>
<dbReference type="AlphaFoldDB" id="A0A395HC26"/>
<evidence type="ECO:0000313" key="3">
    <source>
        <dbReference type="Proteomes" id="UP000249402"/>
    </source>
</evidence>
<keyword evidence="3" id="KW-1185">Reference proteome</keyword>
<dbReference type="EMBL" id="KZ824421">
    <property type="protein sequence ID" value="RAL05260.1"/>
    <property type="molecule type" value="Genomic_DNA"/>
</dbReference>
<evidence type="ECO:0000313" key="2">
    <source>
        <dbReference type="EMBL" id="RAL05260.1"/>
    </source>
</evidence>
<reference evidence="2 3" key="1">
    <citation type="submission" date="2018-02" db="EMBL/GenBank/DDBJ databases">
        <title>The genomes of Aspergillus section Nigri reveals drivers in fungal speciation.</title>
        <authorList>
            <consortium name="DOE Joint Genome Institute"/>
            <person name="Vesth T.C."/>
            <person name="Nybo J."/>
            <person name="Theobald S."/>
            <person name="Brandl J."/>
            <person name="Frisvad J.C."/>
            <person name="Nielsen K.F."/>
            <person name="Lyhne E.K."/>
            <person name="Kogle M.E."/>
            <person name="Kuo A."/>
            <person name="Riley R."/>
            <person name="Clum A."/>
            <person name="Nolan M."/>
            <person name="Lipzen A."/>
            <person name="Salamov A."/>
            <person name="Henrissat B."/>
            <person name="Wiebenga A."/>
            <person name="De vries R.P."/>
            <person name="Grigoriev I.V."/>
            <person name="Mortensen U.H."/>
            <person name="Andersen M.R."/>
            <person name="Baker S.E."/>
        </authorList>
    </citation>
    <scope>NUCLEOTIDE SEQUENCE [LARGE SCALE GENOMIC DNA]</scope>
    <source>
        <strain evidence="2 3">CBS 121593</strain>
    </source>
</reference>
<organism evidence="2 3">
    <name type="scientific">Aspergillus ibericus CBS 121593</name>
    <dbReference type="NCBI Taxonomy" id="1448316"/>
    <lineage>
        <taxon>Eukaryota</taxon>
        <taxon>Fungi</taxon>
        <taxon>Dikarya</taxon>
        <taxon>Ascomycota</taxon>
        <taxon>Pezizomycotina</taxon>
        <taxon>Eurotiomycetes</taxon>
        <taxon>Eurotiomycetidae</taxon>
        <taxon>Eurotiales</taxon>
        <taxon>Aspergillaceae</taxon>
        <taxon>Aspergillus</taxon>
        <taxon>Aspergillus subgen. Circumdati</taxon>
    </lineage>
</organism>
<sequence>MGLWKKLSSTTQGTCGYGLKAQRAINRLLRPALSTQRTASAPSLGSDMQRRGLLADLPLRSEPFPIRLPQSDAKPMIGGPFGPICARLSSASTTVRGYLTGSGGHHTVCWDGGAGLSRSQLARPATEHIRNPPREEFAYRDTPIGRADGIPRFHDSPAMWRKYCIIRLRDRLDFDYRDTPNPLGWFQKNQNTPPTSSSHLTQ</sequence>
<dbReference type="VEuPathDB" id="FungiDB:BO80DRAFT_132468"/>
<evidence type="ECO:0000256" key="1">
    <source>
        <dbReference type="SAM" id="MobiDB-lite"/>
    </source>
</evidence>
<protein>
    <submittedName>
        <fullName evidence="2">Uncharacterized protein</fullName>
    </submittedName>
</protein>
<accession>A0A395HC26</accession>
<gene>
    <name evidence="2" type="ORF">BO80DRAFT_132468</name>
</gene>